<protein>
    <submittedName>
        <fullName evidence="3">Response regulator</fullName>
    </submittedName>
</protein>
<dbReference type="PANTHER" id="PTHR44520">
    <property type="entry name" value="RESPONSE REGULATOR RCP1-RELATED"/>
    <property type="match status" value="1"/>
</dbReference>
<dbReference type="PANTHER" id="PTHR44520:SF2">
    <property type="entry name" value="RESPONSE REGULATOR RCP1"/>
    <property type="match status" value="1"/>
</dbReference>
<evidence type="ECO:0000259" key="2">
    <source>
        <dbReference type="PROSITE" id="PS50110"/>
    </source>
</evidence>
<dbReference type="InterPro" id="IPR052893">
    <property type="entry name" value="TCS_response_regulator"/>
</dbReference>
<dbReference type="InterPro" id="IPR011006">
    <property type="entry name" value="CheY-like_superfamily"/>
</dbReference>
<dbReference type="RefSeq" id="WP_281754014.1">
    <property type="nucleotide sequence ID" value="NZ_BRVP01000010.1"/>
</dbReference>
<dbReference type="InterPro" id="IPR001789">
    <property type="entry name" value="Sig_transdc_resp-reg_receiver"/>
</dbReference>
<evidence type="ECO:0000313" key="3">
    <source>
        <dbReference type="EMBL" id="GLB52617.1"/>
    </source>
</evidence>
<proteinExistence type="predicted"/>
<feature type="modified residue" description="4-aspartylphosphate" evidence="1">
    <location>
        <position position="63"/>
    </location>
</feature>
<accession>A0A9W6B7C6</accession>
<reference evidence="3" key="1">
    <citation type="submission" date="2022-07" db="EMBL/GenBank/DDBJ databases">
        <title>Taxonomy of Novel Oxalotrophic and Methylotrophic Bacteria.</title>
        <authorList>
            <person name="Sahin N."/>
            <person name="Tani A."/>
        </authorList>
    </citation>
    <scope>NUCLEOTIDE SEQUENCE</scope>
    <source>
        <strain evidence="3">AM327</strain>
    </source>
</reference>
<feature type="domain" description="Response regulatory" evidence="2">
    <location>
        <begin position="6"/>
        <end position="131"/>
    </location>
</feature>
<name>A0A9W6B7C6_9FLAO</name>
<gene>
    <name evidence="3" type="ORF">NBRC110019_16570</name>
</gene>
<dbReference type="GO" id="GO:0000160">
    <property type="term" value="P:phosphorelay signal transduction system"/>
    <property type="evidence" value="ECO:0007669"/>
    <property type="project" value="InterPro"/>
</dbReference>
<dbReference type="Pfam" id="PF00072">
    <property type="entry name" value="Response_reg"/>
    <property type="match status" value="1"/>
</dbReference>
<sequence length="132" mass="14894">MKKINLACIIDDDPIFVFGIRRIMEMANFCNGILIYNNGKEALDALTAIIKSETSLPELILLDINMPIMDGWGFLDRIMAIEIPKPVTIYIVSSSIDPTDFNKAEEYSSVSNFIVKPVTVEKLKHILKEFTP</sequence>
<dbReference type="SMART" id="SM00448">
    <property type="entry name" value="REC"/>
    <property type="match status" value="1"/>
</dbReference>
<keyword evidence="4" id="KW-1185">Reference proteome</keyword>
<evidence type="ECO:0000313" key="4">
    <source>
        <dbReference type="Proteomes" id="UP001143545"/>
    </source>
</evidence>
<dbReference type="AlphaFoldDB" id="A0A9W6B7C6"/>
<dbReference type="Proteomes" id="UP001143545">
    <property type="component" value="Unassembled WGS sequence"/>
</dbReference>
<dbReference type="PROSITE" id="PS50110">
    <property type="entry name" value="RESPONSE_REGULATORY"/>
    <property type="match status" value="1"/>
</dbReference>
<organism evidence="3 4">
    <name type="scientific">Neptunitalea chrysea</name>
    <dbReference type="NCBI Taxonomy" id="1647581"/>
    <lineage>
        <taxon>Bacteria</taxon>
        <taxon>Pseudomonadati</taxon>
        <taxon>Bacteroidota</taxon>
        <taxon>Flavobacteriia</taxon>
        <taxon>Flavobacteriales</taxon>
        <taxon>Flavobacteriaceae</taxon>
        <taxon>Neptunitalea</taxon>
    </lineage>
</organism>
<keyword evidence="1" id="KW-0597">Phosphoprotein</keyword>
<dbReference type="SUPFAM" id="SSF52172">
    <property type="entry name" value="CheY-like"/>
    <property type="match status" value="1"/>
</dbReference>
<dbReference type="EMBL" id="BRVP01000010">
    <property type="protein sequence ID" value="GLB52617.1"/>
    <property type="molecule type" value="Genomic_DNA"/>
</dbReference>
<evidence type="ECO:0000256" key="1">
    <source>
        <dbReference type="PROSITE-ProRule" id="PRU00169"/>
    </source>
</evidence>
<comment type="caution">
    <text evidence="3">The sequence shown here is derived from an EMBL/GenBank/DDBJ whole genome shotgun (WGS) entry which is preliminary data.</text>
</comment>
<dbReference type="Gene3D" id="3.40.50.2300">
    <property type="match status" value="1"/>
</dbReference>